<comment type="similarity">
    <text evidence="3">Belongs to the UreF family.</text>
</comment>
<comment type="subunit">
    <text evidence="3">UreD, UreF and UreG form a complex that acts as a GTP-hydrolysis-dependent molecular chaperone, activating the urease apoprotein by helping to assemble the nickel containing metallocenter of UreC. The UreE protein probably delivers the nickel.</text>
</comment>
<dbReference type="HAMAP" id="MF_01385">
    <property type="entry name" value="UreF"/>
    <property type="match status" value="1"/>
</dbReference>
<keyword evidence="5" id="KW-1185">Reference proteome</keyword>
<keyword evidence="3" id="KW-0963">Cytoplasm</keyword>
<organism evidence="4 5">
    <name type="scientific">Nisaea acidiphila</name>
    <dbReference type="NCBI Taxonomy" id="1862145"/>
    <lineage>
        <taxon>Bacteria</taxon>
        <taxon>Pseudomonadati</taxon>
        <taxon>Pseudomonadota</taxon>
        <taxon>Alphaproteobacteria</taxon>
        <taxon>Rhodospirillales</taxon>
        <taxon>Thalassobaculaceae</taxon>
        <taxon>Nisaea</taxon>
    </lineage>
</organism>
<dbReference type="Gene3D" id="1.10.4190.10">
    <property type="entry name" value="Urease accessory protein UreF"/>
    <property type="match status" value="1"/>
</dbReference>
<comment type="function">
    <text evidence="3">Required for maturation of urease via the functional incorporation of the urease nickel metallocenter.</text>
</comment>
<dbReference type="KEGG" id="naci:NUH88_03025"/>
<sequence>MTTTMTTVTAIPIIMAECGGIRAALRLQSWLSPSFPVGAYSYSHGIEAAIEADLVRDAATLEDWIGGLLQFGTGRNDAILLSAAWRHAAERDAAGLAELSQLALALIPTAELRLEATSQGAAFLKTVCAAWPEFEALALPPAPPLAVAYGAVTAASGIGLELAGPLFLQAFVHNLVSAAVRAVPLGQTDGQKVIAALESGVETVWRDSRGLGVEDIGSAALMAEWSSLQHEAMDGRLFRS</sequence>
<dbReference type="GO" id="GO:0005737">
    <property type="term" value="C:cytoplasm"/>
    <property type="evidence" value="ECO:0007669"/>
    <property type="project" value="UniProtKB-SubCell"/>
</dbReference>
<dbReference type="PANTHER" id="PTHR33620:SF1">
    <property type="entry name" value="UREASE ACCESSORY PROTEIN F"/>
    <property type="match status" value="1"/>
</dbReference>
<keyword evidence="2 3" id="KW-0143">Chaperone</keyword>
<evidence type="ECO:0000256" key="1">
    <source>
        <dbReference type="ARBA" id="ARBA00022988"/>
    </source>
</evidence>
<proteinExistence type="inferred from homology"/>
<dbReference type="PANTHER" id="PTHR33620">
    <property type="entry name" value="UREASE ACCESSORY PROTEIN F"/>
    <property type="match status" value="1"/>
</dbReference>
<name>A0A9J7ASN0_9PROT</name>
<dbReference type="InterPro" id="IPR038277">
    <property type="entry name" value="UreF_sf"/>
</dbReference>
<evidence type="ECO:0000313" key="4">
    <source>
        <dbReference type="EMBL" id="UUX50675.1"/>
    </source>
</evidence>
<dbReference type="GO" id="GO:0016151">
    <property type="term" value="F:nickel cation binding"/>
    <property type="evidence" value="ECO:0007669"/>
    <property type="project" value="UniProtKB-UniRule"/>
</dbReference>
<evidence type="ECO:0000313" key="5">
    <source>
        <dbReference type="Proteomes" id="UP001060336"/>
    </source>
</evidence>
<evidence type="ECO:0000256" key="2">
    <source>
        <dbReference type="ARBA" id="ARBA00023186"/>
    </source>
</evidence>
<dbReference type="PIRSF" id="PIRSF009467">
    <property type="entry name" value="Ureas_acces_UreF"/>
    <property type="match status" value="1"/>
</dbReference>
<dbReference type="AlphaFoldDB" id="A0A9J7ASN0"/>
<dbReference type="Pfam" id="PF01730">
    <property type="entry name" value="UreF"/>
    <property type="match status" value="1"/>
</dbReference>
<protein>
    <recommendedName>
        <fullName evidence="3">Urease accessory protein UreF</fullName>
    </recommendedName>
</protein>
<keyword evidence="1 3" id="KW-0996">Nickel insertion</keyword>
<reference evidence="4" key="1">
    <citation type="submission" date="2022-08" db="EMBL/GenBank/DDBJ databases">
        <title>Nisaea acidiphila sp. nov., isolated from a marine algal debris and emended description of the genus Nisaea Urios et al. 2008.</title>
        <authorList>
            <person name="Kwon K."/>
        </authorList>
    </citation>
    <scope>NUCLEOTIDE SEQUENCE</scope>
    <source>
        <strain evidence="4">MEBiC11861</strain>
    </source>
</reference>
<dbReference type="Proteomes" id="UP001060336">
    <property type="component" value="Chromosome"/>
</dbReference>
<gene>
    <name evidence="3" type="primary">ureF</name>
    <name evidence="4" type="ORF">NUH88_03025</name>
</gene>
<dbReference type="RefSeq" id="WP_257769889.1">
    <property type="nucleotide sequence ID" value="NZ_CP102480.1"/>
</dbReference>
<dbReference type="EMBL" id="CP102480">
    <property type="protein sequence ID" value="UUX50675.1"/>
    <property type="molecule type" value="Genomic_DNA"/>
</dbReference>
<accession>A0A9J7ASN0</accession>
<dbReference type="InterPro" id="IPR002639">
    <property type="entry name" value="UreF"/>
</dbReference>
<comment type="subcellular location">
    <subcellularLocation>
        <location evidence="3">Cytoplasm</location>
    </subcellularLocation>
</comment>
<evidence type="ECO:0000256" key="3">
    <source>
        <dbReference type="HAMAP-Rule" id="MF_01385"/>
    </source>
</evidence>